<proteinExistence type="predicted"/>
<dbReference type="Pfam" id="PF13314">
    <property type="entry name" value="DUF4083"/>
    <property type="match status" value="1"/>
</dbReference>
<accession>A0AA42BNX1</accession>
<evidence type="ECO:0000256" key="1">
    <source>
        <dbReference type="SAM" id="Phobius"/>
    </source>
</evidence>
<feature type="transmembrane region" description="Helical" evidence="1">
    <location>
        <begin position="6"/>
        <end position="22"/>
    </location>
</feature>
<evidence type="ECO:0000313" key="2">
    <source>
        <dbReference type="EMBL" id="MCP8968455.1"/>
    </source>
</evidence>
<dbReference type="EMBL" id="JANCLT010000003">
    <property type="protein sequence ID" value="MCP8968455.1"/>
    <property type="molecule type" value="Genomic_DNA"/>
</dbReference>
<evidence type="ECO:0000313" key="3">
    <source>
        <dbReference type="Proteomes" id="UP001156102"/>
    </source>
</evidence>
<keyword evidence="3" id="KW-1185">Reference proteome</keyword>
<keyword evidence="1" id="KW-0472">Membrane</keyword>
<comment type="caution">
    <text evidence="2">The sequence shown here is derived from an EMBL/GenBank/DDBJ whole genome shotgun (WGS) entry which is preliminary data.</text>
</comment>
<name>A0AA42BNX1_9BACI</name>
<dbReference type="Proteomes" id="UP001156102">
    <property type="component" value="Unassembled WGS sequence"/>
</dbReference>
<sequence>MVGLLLNVIVIVFIVGILYLLLKTVLLQTGAKSNEQVERKLDRIIALLEQQSK</sequence>
<dbReference type="AlphaFoldDB" id="A0AA42BNX1"/>
<organism evidence="2 3">
    <name type="scientific">Ectobacillus ponti</name>
    <dbReference type="NCBI Taxonomy" id="2961894"/>
    <lineage>
        <taxon>Bacteria</taxon>
        <taxon>Bacillati</taxon>
        <taxon>Bacillota</taxon>
        <taxon>Bacilli</taxon>
        <taxon>Bacillales</taxon>
        <taxon>Bacillaceae</taxon>
        <taxon>Ectobacillus</taxon>
    </lineage>
</organism>
<reference evidence="2" key="1">
    <citation type="submission" date="2022-07" db="EMBL/GenBank/DDBJ databases">
        <authorList>
            <person name="Li W.-J."/>
            <person name="Deng Q.-Q."/>
        </authorList>
    </citation>
    <scope>NUCLEOTIDE SEQUENCE</scope>
    <source>
        <strain evidence="2">SYSU M60031</strain>
    </source>
</reference>
<dbReference type="InterPro" id="IPR025143">
    <property type="entry name" value="DUF4083"/>
</dbReference>
<keyword evidence="1" id="KW-0812">Transmembrane</keyword>
<dbReference type="RefSeq" id="WP_254758365.1">
    <property type="nucleotide sequence ID" value="NZ_JANCLT010000003.1"/>
</dbReference>
<gene>
    <name evidence="2" type="ORF">NK662_07845</name>
</gene>
<protein>
    <submittedName>
        <fullName evidence="2">DUF4083 family protein</fullName>
    </submittedName>
</protein>
<keyword evidence="1" id="KW-1133">Transmembrane helix</keyword>